<evidence type="ECO:0000313" key="9">
    <source>
        <dbReference type="RefSeq" id="XP_022249755.1"/>
    </source>
</evidence>
<keyword evidence="2" id="KW-0732">Signal</keyword>
<keyword evidence="5" id="KW-0325">Glycoprotein</keyword>
<dbReference type="SUPFAM" id="SSF57625">
    <property type="entry name" value="Invertebrate chitin-binding proteins"/>
    <property type="match status" value="15"/>
</dbReference>
<protein>
    <submittedName>
        <fullName evidence="9">Uncharacterized protein LOC106466091</fullName>
    </submittedName>
</protein>
<dbReference type="InterPro" id="IPR051940">
    <property type="entry name" value="Chitin_bind-dev_reg"/>
</dbReference>
<dbReference type="SMART" id="SM00494">
    <property type="entry name" value="ChtBD2"/>
    <property type="match status" value="14"/>
</dbReference>
<feature type="domain" description="Chitin-binding type-2" evidence="7">
    <location>
        <begin position="1"/>
        <end position="24"/>
    </location>
</feature>
<evidence type="ECO:0000313" key="8">
    <source>
        <dbReference type="Proteomes" id="UP000694941"/>
    </source>
</evidence>
<feature type="domain" description="Chitin-binding type-2" evidence="7">
    <location>
        <begin position="352"/>
        <end position="408"/>
    </location>
</feature>
<dbReference type="InterPro" id="IPR036508">
    <property type="entry name" value="Chitin-bd_dom_sf"/>
</dbReference>
<evidence type="ECO:0000256" key="5">
    <source>
        <dbReference type="ARBA" id="ARBA00023180"/>
    </source>
</evidence>
<keyword evidence="8" id="KW-1185">Reference proteome</keyword>
<feature type="domain" description="Chitin-binding type-2" evidence="7">
    <location>
        <begin position="864"/>
        <end position="918"/>
    </location>
</feature>
<evidence type="ECO:0000256" key="2">
    <source>
        <dbReference type="ARBA" id="ARBA00022729"/>
    </source>
</evidence>
<feature type="domain" description="Chitin-binding type-2" evidence="7">
    <location>
        <begin position="241"/>
        <end position="281"/>
    </location>
</feature>
<keyword evidence="4" id="KW-1015">Disulfide bond</keyword>
<feature type="domain" description="Chitin-binding type-2" evidence="7">
    <location>
        <begin position="409"/>
        <end position="463"/>
    </location>
</feature>
<feature type="domain" description="Chitin-binding type-2" evidence="7">
    <location>
        <begin position="101"/>
        <end position="146"/>
    </location>
</feature>
<dbReference type="PANTHER" id="PTHR23301:SF0">
    <property type="entry name" value="CHITIN-BINDING TYPE-2 DOMAIN-CONTAINING PROTEIN-RELATED"/>
    <property type="match status" value="1"/>
</dbReference>
<feature type="domain" description="Chitin-binding type-2" evidence="7">
    <location>
        <begin position="478"/>
        <end position="524"/>
    </location>
</feature>
<dbReference type="Proteomes" id="UP000694941">
    <property type="component" value="Unplaced"/>
</dbReference>
<evidence type="ECO:0000256" key="1">
    <source>
        <dbReference type="ARBA" id="ARBA00022669"/>
    </source>
</evidence>
<dbReference type="Gene3D" id="2.170.140.10">
    <property type="entry name" value="Chitin binding domain"/>
    <property type="match status" value="15"/>
</dbReference>
<feature type="domain" description="Chitin-binding type-2" evidence="7">
    <location>
        <begin position="610"/>
        <end position="653"/>
    </location>
</feature>
<evidence type="ECO:0000256" key="4">
    <source>
        <dbReference type="ARBA" id="ARBA00023157"/>
    </source>
</evidence>
<sequence>MKCPSDLAFNPKTGTCDYAEQVQCKYTRCIEPNGLFPHPDSCLYYIHCENWKVKIMKCPEGLGFNPNSMICNWPDTCDLNITKPLIVYPAKKECPCDCCAIADPNDCSKFILCISGNIIKQQCVEGLFFNPDTENCDYAKNVNCNRTCDKDCEEPTKPPEISCKKPFGLFPLPNKHNLFIHCCRSIPLVKECPSFLYFNPRLRICDWPWNVGNSTEEPKPEKPGDTGTCDCDCCIRPIDGDCAGFIRCEGEFVQRGKCSGGLLFNRYLENCDLPENVICQDDLVGIDWRCPSRFGLFPHPKDCLKFIQCSHWIPHVMVCSGGLHFNPVKEVCDWSEDAGCNGTLPTVKPEPNGKCDLCEYCLIPDNADCAAFIRCENGKAYKDRCSPGLLFNPKTYSCDYEHNVDCDKPETCSEPCGLFPHKDCTRFIRCDRNIAQVKDCPTGLHFNSVLKTCDRPDRAGCERDQDSNLICKDCDCCLVPDKEDCSRYFICESGKSVRAKCGEGLLFEPSVNNCVLEKDASCKINKFICPMIDGMFKNEDDCSSFWSCDNGKAFLMNCPPGLHWSQALQRCEWPCVARCDPSVPVCPTTSTTIEPTRDPLCPCAECISENPFDCQSYFKCKNGAREKKYCPIGLYFNKYTHLCDYLQNVECPDIGDPCLCKRPNGKFVLPEDCKKYVECVNGIAFIKKCPWNQKFDKYRQTCVSSNGGCDNWGKDPVCRYVDGLFPKKDDCTKFYHCFNGKSYLKDCPMSLFFNPRLQVCDWPWNVNKCGVVTDPDPTCIVNHNIKCPSSACRVADPYDCGSFYDCTADGKACKKMCPAGLKFNPIKMVCDLPENCDCTLTAPAQEPRDVKEIKPASKPTSKPSDPCAKRSFGMVRSPTDCSKFINCASAQRIEQSCPPGTYFNEAVQICDFKTNVQC</sequence>
<feature type="domain" description="Chitin-binding type-2" evidence="7">
    <location>
        <begin position="784"/>
        <end position="840"/>
    </location>
</feature>
<feature type="domain" description="Chitin-binding type-2" evidence="7">
    <location>
        <begin position="526"/>
        <end position="581"/>
    </location>
</feature>
<organism evidence="8 9">
    <name type="scientific">Limulus polyphemus</name>
    <name type="common">Atlantic horseshoe crab</name>
    <dbReference type="NCBI Taxonomy" id="6850"/>
    <lineage>
        <taxon>Eukaryota</taxon>
        <taxon>Metazoa</taxon>
        <taxon>Ecdysozoa</taxon>
        <taxon>Arthropoda</taxon>
        <taxon>Chelicerata</taxon>
        <taxon>Merostomata</taxon>
        <taxon>Xiphosura</taxon>
        <taxon>Limulidae</taxon>
        <taxon>Limulus</taxon>
    </lineage>
</organism>
<dbReference type="PROSITE" id="PS50940">
    <property type="entry name" value="CHIT_BIND_II"/>
    <property type="match status" value="14"/>
</dbReference>
<dbReference type="RefSeq" id="XP_022249755.1">
    <property type="nucleotide sequence ID" value="XM_022394047.1"/>
</dbReference>
<evidence type="ECO:0000256" key="6">
    <source>
        <dbReference type="SAM" id="MobiDB-lite"/>
    </source>
</evidence>
<feature type="domain" description="Chitin-binding type-2" evidence="7">
    <location>
        <begin position="657"/>
        <end position="711"/>
    </location>
</feature>
<feature type="region of interest" description="Disordered" evidence="6">
    <location>
        <begin position="849"/>
        <end position="870"/>
    </location>
</feature>
<keyword evidence="1" id="KW-0147">Chitin-binding</keyword>
<evidence type="ECO:0000259" key="7">
    <source>
        <dbReference type="PROSITE" id="PS50940"/>
    </source>
</evidence>
<feature type="domain" description="Chitin-binding type-2" evidence="7">
    <location>
        <begin position="715"/>
        <end position="771"/>
    </location>
</feature>
<dbReference type="InterPro" id="IPR002557">
    <property type="entry name" value="Chitin-bd_dom"/>
</dbReference>
<dbReference type="GeneID" id="106466091"/>
<gene>
    <name evidence="9" type="primary">LOC106466091</name>
</gene>
<proteinExistence type="predicted"/>
<feature type="domain" description="Chitin-binding type-2" evidence="7">
    <location>
        <begin position="287"/>
        <end position="342"/>
    </location>
</feature>
<accession>A0ABM1T1J9</accession>
<dbReference type="PANTHER" id="PTHR23301">
    <property type="entry name" value="CHITIN BINDING PERITROPHIN-A"/>
    <property type="match status" value="1"/>
</dbReference>
<keyword evidence="3" id="KW-0677">Repeat</keyword>
<reference evidence="9" key="1">
    <citation type="submission" date="2025-08" db="UniProtKB">
        <authorList>
            <consortium name="RefSeq"/>
        </authorList>
    </citation>
    <scope>IDENTIFICATION</scope>
    <source>
        <tissue evidence="9">Muscle</tissue>
    </source>
</reference>
<feature type="domain" description="Chitin-binding type-2" evidence="7">
    <location>
        <begin position="26"/>
        <end position="79"/>
    </location>
</feature>
<evidence type="ECO:0000256" key="3">
    <source>
        <dbReference type="ARBA" id="ARBA00022737"/>
    </source>
</evidence>
<dbReference type="Pfam" id="PF01607">
    <property type="entry name" value="CBM_14"/>
    <property type="match status" value="15"/>
</dbReference>
<name>A0ABM1T1J9_LIMPO</name>